<gene>
    <name evidence="6" type="ORF">GOB93_09565</name>
</gene>
<name>A0ABX0JNR8_9PROT</name>
<dbReference type="InterPro" id="IPR005119">
    <property type="entry name" value="LysR_subst-bd"/>
</dbReference>
<dbReference type="InterPro" id="IPR036388">
    <property type="entry name" value="WH-like_DNA-bd_sf"/>
</dbReference>
<organism evidence="6 7">
    <name type="scientific">Acetobacter musti</name>
    <dbReference type="NCBI Taxonomy" id="864732"/>
    <lineage>
        <taxon>Bacteria</taxon>
        <taxon>Pseudomonadati</taxon>
        <taxon>Pseudomonadota</taxon>
        <taxon>Alphaproteobacteria</taxon>
        <taxon>Acetobacterales</taxon>
        <taxon>Acetobacteraceae</taxon>
        <taxon>Acetobacter</taxon>
    </lineage>
</organism>
<dbReference type="Proteomes" id="UP000635278">
    <property type="component" value="Unassembled WGS sequence"/>
</dbReference>
<evidence type="ECO:0000256" key="4">
    <source>
        <dbReference type="ARBA" id="ARBA00023163"/>
    </source>
</evidence>
<dbReference type="InterPro" id="IPR000847">
    <property type="entry name" value="LysR_HTH_N"/>
</dbReference>
<feature type="domain" description="HTH lysR-type" evidence="5">
    <location>
        <begin position="18"/>
        <end position="75"/>
    </location>
</feature>
<protein>
    <submittedName>
        <fullName evidence="6">LysR family transcriptional regulator</fullName>
    </submittedName>
</protein>
<evidence type="ECO:0000256" key="3">
    <source>
        <dbReference type="ARBA" id="ARBA00023125"/>
    </source>
</evidence>
<dbReference type="Pfam" id="PF03466">
    <property type="entry name" value="LysR_substrate"/>
    <property type="match status" value="1"/>
</dbReference>
<dbReference type="Gene3D" id="3.40.190.10">
    <property type="entry name" value="Periplasmic binding protein-like II"/>
    <property type="match status" value="2"/>
</dbReference>
<dbReference type="PANTHER" id="PTHR30126">
    <property type="entry name" value="HTH-TYPE TRANSCRIPTIONAL REGULATOR"/>
    <property type="match status" value="1"/>
</dbReference>
<dbReference type="SUPFAM" id="SSF46785">
    <property type="entry name" value="Winged helix' DNA-binding domain"/>
    <property type="match status" value="1"/>
</dbReference>
<keyword evidence="7" id="KW-1185">Reference proteome</keyword>
<evidence type="ECO:0000313" key="6">
    <source>
        <dbReference type="EMBL" id="NHN84887.1"/>
    </source>
</evidence>
<sequence>MHIHMRGRHKSMRPRLHVHLTALRYFIETADAGSMRTAADRLSVSPSSVNRQILKLEDQLGCKLFDRINDGVALTAAGKVLLACVTRVEHDLETAATLIDDLRGLKQGHIHIACEDGIGRDFLPGTLAAFQAEFPKVTYTITVRPSVGIFSMITDGTADIGLAMEPPAPADIKAEAAEIMPAGIITAPGHALAHHRTVTLQDLAPHRLIHSRIGLGGVALLPAGTDQEPPFVNTNSPDMTTSLVQAGLGISIRTPVGIISDIETGRIVFIPIAEHQASPPKLCLYSRRHRGLSIAAEKLAQRLSADLPSFRNRVRALVTS</sequence>
<reference evidence="6 7" key="1">
    <citation type="journal article" date="2020" name="Int. J. Syst. Evol. Microbiol.">
        <title>Novel acetic acid bacteria from cider fermentations: Acetobacter conturbans sp. nov. and Acetobacter fallax sp. nov.</title>
        <authorList>
            <person name="Sombolestani A.S."/>
            <person name="Cleenwerck I."/>
            <person name="Cnockaert M."/>
            <person name="Borremans W."/>
            <person name="Wieme A.D."/>
            <person name="De Vuyst L."/>
            <person name="Vandamme P."/>
        </authorList>
    </citation>
    <scope>NUCLEOTIDE SEQUENCE [LARGE SCALE GENOMIC DNA]</scope>
    <source>
        <strain evidence="6 7">LMG 30640</strain>
    </source>
</reference>
<evidence type="ECO:0000259" key="5">
    <source>
        <dbReference type="PROSITE" id="PS50931"/>
    </source>
</evidence>
<dbReference type="PANTHER" id="PTHR30126:SF80">
    <property type="entry name" value="TRANSCRIPTIONAL REGULATOR-RELATED"/>
    <property type="match status" value="1"/>
</dbReference>
<comment type="similarity">
    <text evidence="1">Belongs to the LysR transcriptional regulatory family.</text>
</comment>
<dbReference type="PROSITE" id="PS50931">
    <property type="entry name" value="HTH_LYSR"/>
    <property type="match status" value="1"/>
</dbReference>
<comment type="caution">
    <text evidence="6">The sequence shown here is derived from an EMBL/GenBank/DDBJ whole genome shotgun (WGS) entry which is preliminary data.</text>
</comment>
<keyword evidence="4" id="KW-0804">Transcription</keyword>
<keyword evidence="2" id="KW-0805">Transcription regulation</keyword>
<evidence type="ECO:0000256" key="1">
    <source>
        <dbReference type="ARBA" id="ARBA00009437"/>
    </source>
</evidence>
<dbReference type="Gene3D" id="1.10.10.10">
    <property type="entry name" value="Winged helix-like DNA-binding domain superfamily/Winged helix DNA-binding domain"/>
    <property type="match status" value="1"/>
</dbReference>
<keyword evidence="3" id="KW-0238">DNA-binding</keyword>
<dbReference type="EMBL" id="WOTB01000010">
    <property type="protein sequence ID" value="NHN84887.1"/>
    <property type="molecule type" value="Genomic_DNA"/>
</dbReference>
<evidence type="ECO:0000313" key="7">
    <source>
        <dbReference type="Proteomes" id="UP000635278"/>
    </source>
</evidence>
<accession>A0ABX0JNR8</accession>
<proteinExistence type="inferred from homology"/>
<dbReference type="Pfam" id="PF00126">
    <property type="entry name" value="HTH_1"/>
    <property type="match status" value="1"/>
</dbReference>
<dbReference type="SUPFAM" id="SSF53850">
    <property type="entry name" value="Periplasmic binding protein-like II"/>
    <property type="match status" value="1"/>
</dbReference>
<dbReference type="InterPro" id="IPR036390">
    <property type="entry name" value="WH_DNA-bd_sf"/>
</dbReference>
<evidence type="ECO:0000256" key="2">
    <source>
        <dbReference type="ARBA" id="ARBA00023015"/>
    </source>
</evidence>